<name>A0A4S8JA66_MUSBA</name>
<comment type="caution">
    <text evidence="2">The sequence shown here is derived from an EMBL/GenBank/DDBJ whole genome shotgun (WGS) entry which is preliminary data.</text>
</comment>
<protein>
    <submittedName>
        <fullName evidence="2">Uncharacterized protein</fullName>
    </submittedName>
</protein>
<feature type="region of interest" description="Disordered" evidence="1">
    <location>
        <begin position="68"/>
        <end position="140"/>
    </location>
</feature>
<dbReference type="Proteomes" id="UP000317650">
    <property type="component" value="Chromosome 3"/>
</dbReference>
<gene>
    <name evidence="2" type="ORF">C4D60_Mb03t05580</name>
</gene>
<dbReference type="EMBL" id="PYDT01000006">
    <property type="protein sequence ID" value="THU57632.1"/>
    <property type="molecule type" value="Genomic_DNA"/>
</dbReference>
<evidence type="ECO:0000313" key="2">
    <source>
        <dbReference type="EMBL" id="THU57632.1"/>
    </source>
</evidence>
<accession>A0A4S8JA66</accession>
<feature type="compositionally biased region" description="Polar residues" evidence="1">
    <location>
        <begin position="31"/>
        <end position="40"/>
    </location>
</feature>
<organism evidence="2 3">
    <name type="scientific">Musa balbisiana</name>
    <name type="common">Banana</name>
    <dbReference type="NCBI Taxonomy" id="52838"/>
    <lineage>
        <taxon>Eukaryota</taxon>
        <taxon>Viridiplantae</taxon>
        <taxon>Streptophyta</taxon>
        <taxon>Embryophyta</taxon>
        <taxon>Tracheophyta</taxon>
        <taxon>Spermatophyta</taxon>
        <taxon>Magnoliopsida</taxon>
        <taxon>Liliopsida</taxon>
        <taxon>Zingiberales</taxon>
        <taxon>Musaceae</taxon>
        <taxon>Musa</taxon>
    </lineage>
</organism>
<sequence>MSASLDESLHLEVSAGKLGAVVMRTAERQQTESASGQSKTRPSRRACLGPWGPPGSFMEASSLVLGRPTCNRRRPFPELNPIRKEGKTSMLRFRSRERQEEQPAVRNEVGGKDEMPQESNTARRNHLLPPISVSLSSQLV</sequence>
<dbReference type="AlphaFoldDB" id="A0A4S8JA66"/>
<keyword evidence="3" id="KW-1185">Reference proteome</keyword>
<evidence type="ECO:0000256" key="1">
    <source>
        <dbReference type="SAM" id="MobiDB-lite"/>
    </source>
</evidence>
<proteinExistence type="predicted"/>
<feature type="region of interest" description="Disordered" evidence="1">
    <location>
        <begin position="25"/>
        <end position="53"/>
    </location>
</feature>
<evidence type="ECO:0000313" key="3">
    <source>
        <dbReference type="Proteomes" id="UP000317650"/>
    </source>
</evidence>
<feature type="compositionally biased region" description="Basic and acidic residues" evidence="1">
    <location>
        <begin position="94"/>
        <end position="115"/>
    </location>
</feature>
<reference evidence="2 3" key="1">
    <citation type="journal article" date="2019" name="Nat. Plants">
        <title>Genome sequencing of Musa balbisiana reveals subgenome evolution and function divergence in polyploid bananas.</title>
        <authorList>
            <person name="Yao X."/>
        </authorList>
    </citation>
    <scope>NUCLEOTIDE SEQUENCE [LARGE SCALE GENOMIC DNA]</scope>
    <source>
        <strain evidence="3">cv. DH-PKW</strain>
        <tissue evidence="2">Leaves</tissue>
    </source>
</reference>